<gene>
    <name evidence="2" type="ordered locus">Namu_0120</name>
</gene>
<dbReference type="Gene3D" id="2.60.120.10">
    <property type="entry name" value="Jelly Rolls"/>
    <property type="match status" value="1"/>
</dbReference>
<dbReference type="InterPro" id="IPR014710">
    <property type="entry name" value="RmlC-like_jellyroll"/>
</dbReference>
<reference evidence="2 3" key="2">
    <citation type="journal article" date="2010" name="Stand. Genomic Sci.">
        <title>Complete genome sequence of Nakamurella multipartita type strain (Y-104).</title>
        <authorList>
            <person name="Tice H."/>
            <person name="Mayilraj S."/>
            <person name="Sims D."/>
            <person name="Lapidus A."/>
            <person name="Nolan M."/>
            <person name="Lucas S."/>
            <person name="Glavina Del Rio T."/>
            <person name="Copeland A."/>
            <person name="Cheng J.F."/>
            <person name="Meincke L."/>
            <person name="Bruce D."/>
            <person name="Goodwin L."/>
            <person name="Pitluck S."/>
            <person name="Ivanova N."/>
            <person name="Mavromatis K."/>
            <person name="Ovchinnikova G."/>
            <person name="Pati A."/>
            <person name="Chen A."/>
            <person name="Palaniappan K."/>
            <person name="Land M."/>
            <person name="Hauser L."/>
            <person name="Chang Y.J."/>
            <person name="Jeffries C.D."/>
            <person name="Detter J.C."/>
            <person name="Brettin T."/>
            <person name="Rohde M."/>
            <person name="Goker M."/>
            <person name="Bristow J."/>
            <person name="Eisen J.A."/>
            <person name="Markowitz V."/>
            <person name="Hugenholtz P."/>
            <person name="Kyrpides N.C."/>
            <person name="Klenk H.P."/>
            <person name="Chen F."/>
        </authorList>
    </citation>
    <scope>NUCLEOTIDE SEQUENCE [LARGE SCALE GENOMIC DNA]</scope>
    <source>
        <strain evidence="3">ATCC 700099 / DSM 44233 / CIP 104796 / JCM 9543 / NBRC 105858 / Y-104</strain>
    </source>
</reference>
<feature type="region of interest" description="Disordered" evidence="1">
    <location>
        <begin position="1"/>
        <end position="22"/>
    </location>
</feature>
<dbReference type="KEGG" id="nml:Namu_0120"/>
<dbReference type="Proteomes" id="UP000002218">
    <property type="component" value="Chromosome"/>
</dbReference>
<keyword evidence="3" id="KW-1185">Reference proteome</keyword>
<dbReference type="InParanoid" id="C8XIW7"/>
<dbReference type="EMBL" id="CP001737">
    <property type="protein sequence ID" value="ACV76554.1"/>
    <property type="molecule type" value="Genomic_DNA"/>
</dbReference>
<dbReference type="SUPFAM" id="SSF51182">
    <property type="entry name" value="RmlC-like cupins"/>
    <property type="match status" value="1"/>
</dbReference>
<dbReference type="STRING" id="479431.Namu_0120"/>
<evidence type="ECO:0008006" key="4">
    <source>
        <dbReference type="Google" id="ProtNLM"/>
    </source>
</evidence>
<protein>
    <recommendedName>
        <fullName evidence="4">Cupin 2 conserved barrel domain protein</fullName>
    </recommendedName>
</protein>
<evidence type="ECO:0000313" key="3">
    <source>
        <dbReference type="Proteomes" id="UP000002218"/>
    </source>
</evidence>
<sequence length="96" mass="10681">MRMPIADEPAVPPPTGGRPFRRRTVRIAPGEARPYRPADWHDCLVVVESGEVLLELDSGARHTCRAGDILWLAGLPVRRLVNPGSVPVVIRTVRRR</sequence>
<dbReference type="eggNOG" id="COG1917">
    <property type="taxonomic scope" value="Bacteria"/>
</dbReference>
<organism evidence="2 3">
    <name type="scientific">Nakamurella multipartita (strain ATCC 700099 / DSM 44233 / CIP 104796 / JCM 9543 / NBRC 105858 / Y-104)</name>
    <name type="common">Microsphaera multipartita</name>
    <dbReference type="NCBI Taxonomy" id="479431"/>
    <lineage>
        <taxon>Bacteria</taxon>
        <taxon>Bacillati</taxon>
        <taxon>Actinomycetota</taxon>
        <taxon>Actinomycetes</taxon>
        <taxon>Nakamurellales</taxon>
        <taxon>Nakamurellaceae</taxon>
        <taxon>Nakamurella</taxon>
    </lineage>
</organism>
<accession>C8XIW7</accession>
<name>C8XIW7_NAKMY</name>
<evidence type="ECO:0000256" key="1">
    <source>
        <dbReference type="SAM" id="MobiDB-lite"/>
    </source>
</evidence>
<reference evidence="3" key="1">
    <citation type="submission" date="2009-09" db="EMBL/GenBank/DDBJ databases">
        <title>The complete genome of Nakamurella multipartita DSM 44233.</title>
        <authorList>
            <consortium name="US DOE Joint Genome Institute (JGI-PGF)"/>
            <person name="Lucas S."/>
            <person name="Copeland A."/>
            <person name="Lapidus A."/>
            <person name="Glavina del Rio T."/>
            <person name="Dalin E."/>
            <person name="Tice H."/>
            <person name="Bruce D."/>
            <person name="Goodwin L."/>
            <person name="Pitluck S."/>
            <person name="Kyrpides N."/>
            <person name="Mavromatis K."/>
            <person name="Ivanova N."/>
            <person name="Ovchinnikova G."/>
            <person name="Sims D."/>
            <person name="Meincke L."/>
            <person name="Brettin T."/>
            <person name="Detter J.C."/>
            <person name="Han C."/>
            <person name="Larimer F."/>
            <person name="Land M."/>
            <person name="Hauser L."/>
            <person name="Markowitz V."/>
            <person name="Cheng J.-F."/>
            <person name="Hugenholtz P."/>
            <person name="Woyke T."/>
            <person name="Wu D."/>
            <person name="Klenk H.-P."/>
            <person name="Eisen J.A."/>
        </authorList>
    </citation>
    <scope>NUCLEOTIDE SEQUENCE [LARGE SCALE GENOMIC DNA]</scope>
    <source>
        <strain evidence="3">ATCC 700099 / DSM 44233 / CIP 104796 / JCM 9543 / NBRC 105858 / Y-104</strain>
    </source>
</reference>
<dbReference type="HOGENOM" id="CLU_174096_0_0_11"/>
<proteinExistence type="predicted"/>
<dbReference type="AlphaFoldDB" id="C8XIW7"/>
<evidence type="ECO:0000313" key="2">
    <source>
        <dbReference type="EMBL" id="ACV76554.1"/>
    </source>
</evidence>
<dbReference type="CDD" id="cd02208">
    <property type="entry name" value="cupin_RmlC-like"/>
    <property type="match status" value="1"/>
</dbReference>
<dbReference type="InterPro" id="IPR011051">
    <property type="entry name" value="RmlC_Cupin_sf"/>
</dbReference>